<dbReference type="AlphaFoldDB" id="A0A6G1C479"/>
<evidence type="ECO:0000256" key="1">
    <source>
        <dbReference type="SAM" id="MobiDB-lite"/>
    </source>
</evidence>
<accession>A0A6G1C479</accession>
<proteinExistence type="predicted"/>
<evidence type="ECO:0000313" key="2">
    <source>
        <dbReference type="EMBL" id="KAF0894831.1"/>
    </source>
</evidence>
<dbReference type="Proteomes" id="UP000479710">
    <property type="component" value="Unassembled WGS sequence"/>
</dbReference>
<feature type="compositionally biased region" description="Basic and acidic residues" evidence="1">
    <location>
        <begin position="36"/>
        <end position="50"/>
    </location>
</feature>
<evidence type="ECO:0000313" key="3">
    <source>
        <dbReference type="Proteomes" id="UP000479710"/>
    </source>
</evidence>
<sequence length="105" mass="11590">MGKEGSLTEMIDHALEKEFLESEGEQGAEVSGSEASGRRDPPGARSRRGDLVVPSSRVWHGWSVVLGTRVCRWLDVFLSRSRPPLAKAPRDFGGLRDYCKFGTTL</sequence>
<comment type="caution">
    <text evidence="2">The sequence shown here is derived from an EMBL/GenBank/DDBJ whole genome shotgun (WGS) entry which is preliminary data.</text>
</comment>
<protein>
    <submittedName>
        <fullName evidence="2">Uncharacterized protein</fullName>
    </submittedName>
</protein>
<name>A0A6G1C479_9ORYZ</name>
<feature type="region of interest" description="Disordered" evidence="1">
    <location>
        <begin position="18"/>
        <end position="50"/>
    </location>
</feature>
<organism evidence="2 3">
    <name type="scientific">Oryza meyeriana var. granulata</name>
    <dbReference type="NCBI Taxonomy" id="110450"/>
    <lineage>
        <taxon>Eukaryota</taxon>
        <taxon>Viridiplantae</taxon>
        <taxon>Streptophyta</taxon>
        <taxon>Embryophyta</taxon>
        <taxon>Tracheophyta</taxon>
        <taxon>Spermatophyta</taxon>
        <taxon>Magnoliopsida</taxon>
        <taxon>Liliopsida</taxon>
        <taxon>Poales</taxon>
        <taxon>Poaceae</taxon>
        <taxon>BOP clade</taxon>
        <taxon>Oryzoideae</taxon>
        <taxon>Oryzeae</taxon>
        <taxon>Oryzinae</taxon>
        <taxon>Oryza</taxon>
        <taxon>Oryza meyeriana</taxon>
    </lineage>
</organism>
<dbReference type="EMBL" id="SPHZ02000010">
    <property type="protein sequence ID" value="KAF0894831.1"/>
    <property type="molecule type" value="Genomic_DNA"/>
</dbReference>
<keyword evidence="3" id="KW-1185">Reference proteome</keyword>
<gene>
    <name evidence="2" type="ORF">E2562_003715</name>
</gene>
<reference evidence="2 3" key="1">
    <citation type="submission" date="2019-11" db="EMBL/GenBank/DDBJ databases">
        <title>Whole genome sequence of Oryza granulata.</title>
        <authorList>
            <person name="Li W."/>
        </authorList>
    </citation>
    <scope>NUCLEOTIDE SEQUENCE [LARGE SCALE GENOMIC DNA]</scope>
    <source>
        <strain evidence="3">cv. Menghai</strain>
        <tissue evidence="2">Leaf</tissue>
    </source>
</reference>